<evidence type="ECO:0000256" key="6">
    <source>
        <dbReference type="ARBA" id="ARBA00022967"/>
    </source>
</evidence>
<evidence type="ECO:0000256" key="2">
    <source>
        <dbReference type="ARBA" id="ARBA00022475"/>
    </source>
</evidence>
<name>X0SUD7_9ZZZZ</name>
<evidence type="ECO:0000259" key="8">
    <source>
        <dbReference type="PROSITE" id="PS50893"/>
    </source>
</evidence>
<keyword evidence="2" id="KW-1003">Cell membrane</keyword>
<organism evidence="9">
    <name type="scientific">marine sediment metagenome</name>
    <dbReference type="NCBI Taxonomy" id="412755"/>
    <lineage>
        <taxon>unclassified sequences</taxon>
        <taxon>metagenomes</taxon>
        <taxon>ecological metagenomes</taxon>
    </lineage>
</organism>
<dbReference type="InterPro" id="IPR050107">
    <property type="entry name" value="ABC_carbohydrate_import_ATPase"/>
</dbReference>
<proteinExistence type="predicted"/>
<dbReference type="PROSITE" id="PS00211">
    <property type="entry name" value="ABC_TRANSPORTER_1"/>
    <property type="match status" value="1"/>
</dbReference>
<dbReference type="SUPFAM" id="SSF52540">
    <property type="entry name" value="P-loop containing nucleoside triphosphate hydrolases"/>
    <property type="match status" value="2"/>
</dbReference>
<dbReference type="AlphaFoldDB" id="X0SUD7"/>
<keyword evidence="7" id="KW-0472">Membrane</keyword>
<dbReference type="InterPro" id="IPR017871">
    <property type="entry name" value="ABC_transporter-like_CS"/>
</dbReference>
<dbReference type="InterPro" id="IPR003439">
    <property type="entry name" value="ABC_transporter-like_ATP-bd"/>
</dbReference>
<dbReference type="GO" id="GO:0016887">
    <property type="term" value="F:ATP hydrolysis activity"/>
    <property type="evidence" value="ECO:0007669"/>
    <property type="project" value="InterPro"/>
</dbReference>
<dbReference type="PANTHER" id="PTHR43790:SF3">
    <property type="entry name" value="D-ALLOSE IMPORT ATP-BINDING PROTEIN ALSA-RELATED"/>
    <property type="match status" value="1"/>
</dbReference>
<dbReference type="InterPro" id="IPR027417">
    <property type="entry name" value="P-loop_NTPase"/>
</dbReference>
<keyword evidence="6" id="KW-1278">Translocase</keyword>
<dbReference type="CDD" id="cd03215">
    <property type="entry name" value="ABC_Carb_Monos_II"/>
    <property type="match status" value="1"/>
</dbReference>
<protein>
    <recommendedName>
        <fullName evidence="8">ABC transporter domain-containing protein</fullName>
    </recommendedName>
</protein>
<keyword evidence="4" id="KW-0547">Nucleotide-binding</keyword>
<dbReference type="PANTHER" id="PTHR43790">
    <property type="entry name" value="CARBOHYDRATE TRANSPORT ATP-BINDING PROTEIN MG119-RELATED"/>
    <property type="match status" value="1"/>
</dbReference>
<keyword evidence="3" id="KW-0677">Repeat</keyword>
<feature type="non-terminal residue" evidence="9">
    <location>
        <position position="1"/>
    </location>
</feature>
<keyword evidence="5" id="KW-0067">ATP-binding</keyword>
<evidence type="ECO:0000256" key="3">
    <source>
        <dbReference type="ARBA" id="ARBA00022737"/>
    </source>
</evidence>
<dbReference type="Pfam" id="PF00005">
    <property type="entry name" value="ABC_tran"/>
    <property type="match status" value="2"/>
</dbReference>
<evidence type="ECO:0000313" key="9">
    <source>
        <dbReference type="EMBL" id="GAF84584.1"/>
    </source>
</evidence>
<feature type="domain" description="ABC transporter" evidence="8">
    <location>
        <begin position="192"/>
        <end position="404"/>
    </location>
</feature>
<dbReference type="Gene3D" id="3.40.50.300">
    <property type="entry name" value="P-loop containing nucleotide triphosphate hydrolases"/>
    <property type="match status" value="2"/>
</dbReference>
<evidence type="ECO:0000256" key="1">
    <source>
        <dbReference type="ARBA" id="ARBA00022448"/>
    </source>
</evidence>
<evidence type="ECO:0000256" key="4">
    <source>
        <dbReference type="ARBA" id="ARBA00022741"/>
    </source>
</evidence>
<dbReference type="PROSITE" id="PS50893">
    <property type="entry name" value="ABC_TRANSPORTER_2"/>
    <property type="match status" value="1"/>
</dbReference>
<comment type="caution">
    <text evidence="9">The sequence shown here is derived from an EMBL/GenBank/DDBJ whole genome shotgun (WGS) entry which is preliminary data.</text>
</comment>
<dbReference type="GO" id="GO:0005524">
    <property type="term" value="F:ATP binding"/>
    <property type="evidence" value="ECO:0007669"/>
    <property type="project" value="UniProtKB-KW"/>
</dbReference>
<evidence type="ECO:0000256" key="5">
    <source>
        <dbReference type="ARBA" id="ARBA00022840"/>
    </source>
</evidence>
<gene>
    <name evidence="9" type="ORF">S01H1_02084</name>
</gene>
<accession>X0SUD7</accession>
<evidence type="ECO:0000256" key="7">
    <source>
        <dbReference type="ARBA" id="ARBA00023136"/>
    </source>
</evidence>
<sequence length="405" mass="45285">RPDSGQILLNDREVNFHNSAEAIAGGIGVIPQEINDFPHLTIAENIFINKLNERKIGFLNKKELLKQASLRLRVFGIEIDPATQVRNLSIGLRQMLQIVRVILLGPSILILDEPTTSLDIDEVDSLFNFLKNLNVKGVSLLYITHRLSELFGFVHKVTILRDGKIVDTRNIEKVSEENLATLMVGRRIKELYGTKNLSFKIGEKYFEVKNLTSKGLFKNVSFYLRHGEILGFFGLIGAGRTELFKAILGLYPLDSGKILYQGKMLRIKGVKDAIMNSIGYLSEDRKKEGLFLKMGVDENLIAPQAKNFTNKIGLLASSKISGFAKQMQKSFNIITPTLKQNLLHLSGGNQQKVLLSMWVGIKPDILIVDEPTKGVDIGTKQMIYRKLRELNEGGIGIVVISSDLP</sequence>
<keyword evidence="1" id="KW-0813">Transport</keyword>
<feature type="non-terminal residue" evidence="9">
    <location>
        <position position="405"/>
    </location>
</feature>
<dbReference type="EMBL" id="BARS01000969">
    <property type="protein sequence ID" value="GAF84584.1"/>
    <property type="molecule type" value="Genomic_DNA"/>
</dbReference>
<reference evidence="9" key="1">
    <citation type="journal article" date="2014" name="Front. Microbiol.">
        <title>High frequency of phylogenetically diverse reductive dehalogenase-homologous genes in deep subseafloor sedimentary metagenomes.</title>
        <authorList>
            <person name="Kawai M."/>
            <person name="Futagami T."/>
            <person name="Toyoda A."/>
            <person name="Takaki Y."/>
            <person name="Nishi S."/>
            <person name="Hori S."/>
            <person name="Arai W."/>
            <person name="Tsubouchi T."/>
            <person name="Morono Y."/>
            <person name="Uchiyama I."/>
            <person name="Ito T."/>
            <person name="Fujiyama A."/>
            <person name="Inagaki F."/>
            <person name="Takami H."/>
        </authorList>
    </citation>
    <scope>NUCLEOTIDE SEQUENCE</scope>
    <source>
        <strain evidence="9">Expedition CK06-06</strain>
    </source>
</reference>